<dbReference type="Proteomes" id="UP000681967">
    <property type="component" value="Unassembled WGS sequence"/>
</dbReference>
<dbReference type="EMBL" id="CAJOBH010272708">
    <property type="protein sequence ID" value="CAF5165984.1"/>
    <property type="molecule type" value="Genomic_DNA"/>
</dbReference>
<dbReference type="Pfam" id="PF25898">
    <property type="entry name" value="LolA_2nd_metazoa"/>
    <property type="match status" value="1"/>
</dbReference>
<accession>A0A8S3K8Z1</accession>
<name>A0A8S3K8Z1_9BILA</name>
<gene>
    <name evidence="2" type="ORF">BYL167_LOCUS75933</name>
    <name evidence="3" type="ORF">GIL414_LOCUS87588</name>
</gene>
<evidence type="ECO:0000313" key="2">
    <source>
        <dbReference type="EMBL" id="CAF5165984.1"/>
    </source>
</evidence>
<dbReference type="Proteomes" id="UP000681720">
    <property type="component" value="Unassembled WGS sequence"/>
</dbReference>
<evidence type="ECO:0000313" key="3">
    <source>
        <dbReference type="EMBL" id="CAF5227326.1"/>
    </source>
</evidence>
<comment type="caution">
    <text evidence="3">The sequence shown here is derived from an EMBL/GenBank/DDBJ whole genome shotgun (WGS) entry which is preliminary data.</text>
</comment>
<feature type="non-terminal residue" evidence="3">
    <location>
        <position position="1"/>
    </location>
</feature>
<dbReference type="AlphaFoldDB" id="A0A8S3K8Z1"/>
<evidence type="ECO:0000259" key="1">
    <source>
        <dbReference type="Pfam" id="PF25898"/>
    </source>
</evidence>
<feature type="domain" description="LolA-like" evidence="1">
    <location>
        <begin position="2"/>
        <end position="100"/>
    </location>
</feature>
<organism evidence="3 4">
    <name type="scientific">Rotaria magnacalcarata</name>
    <dbReference type="NCBI Taxonomy" id="392030"/>
    <lineage>
        <taxon>Eukaryota</taxon>
        <taxon>Metazoa</taxon>
        <taxon>Spiralia</taxon>
        <taxon>Gnathifera</taxon>
        <taxon>Rotifera</taxon>
        <taxon>Eurotatoria</taxon>
        <taxon>Bdelloidea</taxon>
        <taxon>Philodinida</taxon>
        <taxon>Philodinidae</taxon>
        <taxon>Rotaria</taxon>
    </lineage>
</organism>
<evidence type="ECO:0000313" key="4">
    <source>
        <dbReference type="Proteomes" id="UP000681720"/>
    </source>
</evidence>
<dbReference type="InterPro" id="IPR058831">
    <property type="entry name" value="LolA-like_dom_2nd"/>
</dbReference>
<proteinExistence type="predicted"/>
<dbReference type="EMBL" id="CAJOBJ010380720">
    <property type="protein sequence ID" value="CAF5227326.1"/>
    <property type="molecule type" value="Genomic_DNA"/>
</dbReference>
<protein>
    <recommendedName>
        <fullName evidence="1">LolA-like domain-containing protein</fullName>
    </recommendedName>
</protein>
<reference evidence="3" key="1">
    <citation type="submission" date="2021-02" db="EMBL/GenBank/DDBJ databases">
        <authorList>
            <person name="Nowell W R."/>
        </authorList>
    </citation>
    <scope>NUCLEOTIDE SEQUENCE</scope>
</reference>
<sequence>NYQYNYTNYQCDVRLLTSGANDSVPVDGKPDLIQMASPQHIFLLDDITYQYTGQKRCRDNIWCNVWIGEKLVGNNTIEHREWYWAENINGEQVKESFPVKFLLKTFVNEIPTFTMETSKIN</sequence>